<dbReference type="PANTHER" id="PTHR43047:SF9">
    <property type="entry name" value="HISTIDINE KINASE"/>
    <property type="match status" value="1"/>
</dbReference>
<dbReference type="SUPFAM" id="SSF47384">
    <property type="entry name" value="Homodimeric domain of signal transducing histidine kinase"/>
    <property type="match status" value="1"/>
</dbReference>
<feature type="domain" description="Response regulatory" evidence="17">
    <location>
        <begin position="1068"/>
        <end position="1184"/>
    </location>
</feature>
<evidence type="ECO:0000259" key="17">
    <source>
        <dbReference type="PROSITE" id="PS50110"/>
    </source>
</evidence>
<evidence type="ECO:0000256" key="3">
    <source>
        <dbReference type="ARBA" id="ARBA00006434"/>
    </source>
</evidence>
<dbReference type="SMART" id="SM00448">
    <property type="entry name" value="REC"/>
    <property type="match status" value="1"/>
</dbReference>
<dbReference type="InterPro" id="IPR018212">
    <property type="entry name" value="Na/solute_symporter_CS"/>
</dbReference>
<dbReference type="SUPFAM" id="SSF55874">
    <property type="entry name" value="ATPase domain of HSP90 chaperone/DNA topoisomerase II/histidine kinase"/>
    <property type="match status" value="1"/>
</dbReference>
<dbReference type="Pfam" id="PF00072">
    <property type="entry name" value="Response_reg"/>
    <property type="match status" value="1"/>
</dbReference>
<dbReference type="PROSITE" id="PS50109">
    <property type="entry name" value="HIS_KIN"/>
    <property type="match status" value="1"/>
</dbReference>
<feature type="transmembrane region" description="Helical" evidence="15">
    <location>
        <begin position="173"/>
        <end position="190"/>
    </location>
</feature>
<feature type="transmembrane region" description="Helical" evidence="15">
    <location>
        <begin position="432"/>
        <end position="453"/>
    </location>
</feature>
<feature type="transmembrane region" description="Helical" evidence="15">
    <location>
        <begin position="118"/>
        <end position="137"/>
    </location>
</feature>
<feature type="transmembrane region" description="Helical" evidence="15">
    <location>
        <begin position="44"/>
        <end position="64"/>
    </location>
</feature>
<dbReference type="Pfam" id="PF02518">
    <property type="entry name" value="HATPase_c"/>
    <property type="match status" value="1"/>
</dbReference>
<dbReference type="PROSITE" id="PS00457">
    <property type="entry name" value="NA_SOLUT_SYMP_2"/>
    <property type="match status" value="1"/>
</dbReference>
<dbReference type="SMART" id="SM00388">
    <property type="entry name" value="HisKA"/>
    <property type="match status" value="1"/>
</dbReference>
<dbReference type="Gene3D" id="1.10.287.130">
    <property type="match status" value="1"/>
</dbReference>
<reference evidence="18 19" key="1">
    <citation type="submission" date="2019-09" db="EMBL/GenBank/DDBJ databases">
        <title>Segnochrobactrum spirostomi gen. nov., sp. nov., isolated from the ciliate Spirostomum cf. yagiui and description of a novel family, Segnochrobactraceae fam. nov. within the order Rhizobiales of the class Alphaproteobacteria.</title>
        <authorList>
            <person name="Akter S."/>
            <person name="Shazib S.U.A."/>
            <person name="Shin M.K."/>
        </authorList>
    </citation>
    <scope>NUCLEOTIDE SEQUENCE [LARGE SCALE GENOMIC DNA]</scope>
    <source>
        <strain evidence="18 19">Sp-1</strain>
    </source>
</reference>
<dbReference type="InterPro" id="IPR011006">
    <property type="entry name" value="CheY-like_superfamily"/>
</dbReference>
<dbReference type="InterPro" id="IPR003594">
    <property type="entry name" value="HATPase_dom"/>
</dbReference>
<dbReference type="FunFam" id="1.10.287.130:FF:000063">
    <property type="entry name" value="Hybrid sensor histidine kinase/response regulator"/>
    <property type="match status" value="1"/>
</dbReference>
<feature type="transmembrane region" description="Helical" evidence="15">
    <location>
        <begin position="6"/>
        <end position="24"/>
    </location>
</feature>
<feature type="modified residue" description="4-aspartylphosphate" evidence="13">
    <location>
        <position position="1119"/>
    </location>
</feature>
<dbReference type="CDD" id="cd00156">
    <property type="entry name" value="REC"/>
    <property type="match status" value="1"/>
</dbReference>
<evidence type="ECO:0000256" key="2">
    <source>
        <dbReference type="ARBA" id="ARBA00004141"/>
    </source>
</evidence>
<dbReference type="PRINTS" id="PR00344">
    <property type="entry name" value="BCTRLSENSOR"/>
</dbReference>
<evidence type="ECO:0000256" key="13">
    <source>
        <dbReference type="PROSITE-ProRule" id="PRU00169"/>
    </source>
</evidence>
<feature type="domain" description="Histidine kinase" evidence="16">
    <location>
        <begin position="834"/>
        <end position="1046"/>
    </location>
</feature>
<evidence type="ECO:0000313" key="19">
    <source>
        <dbReference type="Proteomes" id="UP000332515"/>
    </source>
</evidence>
<evidence type="ECO:0000256" key="6">
    <source>
        <dbReference type="ARBA" id="ARBA00022679"/>
    </source>
</evidence>
<dbReference type="Gene3D" id="3.30.450.20">
    <property type="entry name" value="PAS domain"/>
    <property type="match status" value="1"/>
</dbReference>
<dbReference type="InterPro" id="IPR038377">
    <property type="entry name" value="Na/Glc_symporter_sf"/>
</dbReference>
<feature type="coiled-coil region" evidence="14">
    <location>
        <begin position="793"/>
        <end position="827"/>
    </location>
</feature>
<feature type="transmembrane region" description="Helical" evidence="15">
    <location>
        <begin position="255"/>
        <end position="272"/>
    </location>
</feature>
<dbReference type="InterPro" id="IPR036890">
    <property type="entry name" value="HATPase_C_sf"/>
</dbReference>
<keyword evidence="12" id="KW-0915">Sodium</keyword>
<dbReference type="InterPro" id="IPR003661">
    <property type="entry name" value="HisK_dim/P_dom"/>
</dbReference>
<dbReference type="FunFam" id="3.30.565.10:FF:000049">
    <property type="entry name" value="Two-component sensor histidine kinase"/>
    <property type="match status" value="1"/>
</dbReference>
<dbReference type="GO" id="GO:0006814">
    <property type="term" value="P:sodium ion transport"/>
    <property type="evidence" value="ECO:0007669"/>
    <property type="project" value="UniProtKB-KW"/>
</dbReference>
<keyword evidence="12" id="KW-0406">Ion transport</keyword>
<keyword evidence="10 15" id="KW-1133">Transmembrane helix</keyword>
<keyword evidence="7 15" id="KW-0812">Transmembrane</keyword>
<dbReference type="GO" id="GO:0015293">
    <property type="term" value="F:symporter activity"/>
    <property type="evidence" value="ECO:0007669"/>
    <property type="project" value="UniProtKB-KW"/>
</dbReference>
<feature type="transmembrane region" description="Helical" evidence="15">
    <location>
        <begin position="465"/>
        <end position="487"/>
    </location>
</feature>
<dbReference type="Pfam" id="PF00512">
    <property type="entry name" value="HisKA"/>
    <property type="match status" value="1"/>
</dbReference>
<dbReference type="Pfam" id="PF12860">
    <property type="entry name" value="PAS_7"/>
    <property type="match status" value="1"/>
</dbReference>
<dbReference type="SMART" id="SM00387">
    <property type="entry name" value="HATPase_c"/>
    <property type="match status" value="1"/>
</dbReference>
<evidence type="ECO:0000256" key="14">
    <source>
        <dbReference type="SAM" id="Coils"/>
    </source>
</evidence>
<dbReference type="InterPro" id="IPR036097">
    <property type="entry name" value="HisK_dim/P_sf"/>
</dbReference>
<keyword evidence="12" id="KW-0739">Sodium transport</keyword>
<dbReference type="InterPro" id="IPR005467">
    <property type="entry name" value="His_kinase_dom"/>
</dbReference>
<evidence type="ECO:0000313" key="18">
    <source>
        <dbReference type="EMBL" id="MQT13779.1"/>
    </source>
</evidence>
<keyword evidence="8 18" id="KW-0418">Kinase</keyword>
<dbReference type="GO" id="GO:0009927">
    <property type="term" value="F:histidine phosphotransfer kinase activity"/>
    <property type="evidence" value="ECO:0007669"/>
    <property type="project" value="TreeGrafter"/>
</dbReference>
<feature type="transmembrane region" description="Helical" evidence="15">
    <location>
        <begin position="70"/>
        <end position="90"/>
    </location>
</feature>
<gene>
    <name evidence="18" type="ORF">F0357_14240</name>
</gene>
<keyword evidence="19" id="KW-1185">Reference proteome</keyword>
<feature type="transmembrane region" description="Helical" evidence="15">
    <location>
        <begin position="339"/>
        <end position="367"/>
    </location>
</feature>
<accession>A0A6A7Y8G7</accession>
<dbReference type="Gene3D" id="1.20.1730.10">
    <property type="entry name" value="Sodium/glucose cotransporter"/>
    <property type="match status" value="1"/>
</dbReference>
<evidence type="ECO:0000256" key="7">
    <source>
        <dbReference type="ARBA" id="ARBA00022692"/>
    </source>
</evidence>
<dbReference type="PROSITE" id="PS50283">
    <property type="entry name" value="NA_SOLUT_SYMP_3"/>
    <property type="match status" value="1"/>
</dbReference>
<evidence type="ECO:0000256" key="1">
    <source>
        <dbReference type="ARBA" id="ARBA00000085"/>
    </source>
</evidence>
<protein>
    <recommendedName>
        <fullName evidence="4">histidine kinase</fullName>
        <ecNumber evidence="4">2.7.13.3</ecNumber>
    </recommendedName>
</protein>
<organism evidence="18 19">
    <name type="scientific">Segnochrobactrum spirostomi</name>
    <dbReference type="NCBI Taxonomy" id="2608987"/>
    <lineage>
        <taxon>Bacteria</taxon>
        <taxon>Pseudomonadati</taxon>
        <taxon>Pseudomonadota</taxon>
        <taxon>Alphaproteobacteria</taxon>
        <taxon>Hyphomicrobiales</taxon>
        <taxon>Segnochrobactraceae</taxon>
        <taxon>Segnochrobactrum</taxon>
    </lineage>
</organism>
<keyword evidence="9" id="KW-0769">Symport</keyword>
<dbReference type="SUPFAM" id="SSF52172">
    <property type="entry name" value="CheY-like"/>
    <property type="match status" value="1"/>
</dbReference>
<comment type="similarity">
    <text evidence="3">Belongs to the sodium:solute symporter (SSF) (TC 2.A.21) family.</text>
</comment>
<dbReference type="AlphaFoldDB" id="A0A6A7Y8G7"/>
<dbReference type="GO" id="GO:0005886">
    <property type="term" value="C:plasma membrane"/>
    <property type="evidence" value="ECO:0007669"/>
    <property type="project" value="TreeGrafter"/>
</dbReference>
<keyword evidence="6" id="KW-0808">Transferase</keyword>
<evidence type="ECO:0000259" key="16">
    <source>
        <dbReference type="PROSITE" id="PS50109"/>
    </source>
</evidence>
<keyword evidence="9" id="KW-0813">Transport</keyword>
<dbReference type="InterPro" id="IPR001734">
    <property type="entry name" value="Na/solute_symporter"/>
</dbReference>
<proteinExistence type="inferred from homology"/>
<comment type="subcellular location">
    <subcellularLocation>
        <location evidence="2">Membrane</location>
        <topology evidence="2">Multi-pass membrane protein</topology>
    </subcellularLocation>
</comment>
<dbReference type="EC" id="2.7.13.3" evidence="4"/>
<sequence>MLQVSVVFLTIVLYLGLLFVVASVGDRLAARGRRPLMGRGRRSIYALSLAVYCTSWTFLGSVGLSAASGWSFLTIYIGPILLFGPLRPLVGRVIRLAKEERITSMADFVAARYGKSPAVAATVTLIAVIGLLPYIALQLKAVSISVETLIAHLGNGTSAFHITGLHVPMIGDIALLVALAMALFAVLFGTRHADATEHQEGMMLAIAAESLVKLGAFLIVGLYVTFGLYGGIGSLARAVAARPDIAQVFTAPLDGATWIVQSGLSFIAALLLPRQFHVAVTENTDPSELKRAAWLFPLYLVLINLFVVPVAAAGLLRFGPGVDADTFVLALPMAAGADVVALIAFTGALSAATAMVIVEAVALSIMISNDLVLPPLLRRRDAARPAAGAGADTGDDMGRIILMVRRAAILALMLGAYGYYRAVGNAAALAQTGLLSFAAIAQIAPAFFGGLIWRRGTARGAMAGMIAGFAVWAYTLLVPNIVATGLLPADLLSNGPFGLWLLRPQALFAISFDPFIHGVFWSLAINLTTFVFVSLMRPPGISERLQSSIFVPSDIGPAPTRRPGRTAVTVGDLKATIARYLGEERVDEAFAGFAARQSESGAALPAPGAPADAALLRFSERLLASAIGSASSRLVLSLLIRRRDPTAKRAHRLLDDATAAIRYNRDLLQTAIEEVEEGIAVFDRDLTLSLRNRQFLALMDLPPELGHVGVPLRAILIVIAKRGDMGPGRTDGLIDARMSQLAAPNRTTLERRIGPLGRVLEVHSNPMPDGGVVLMVVDMTERVRAAETLARANETLEHRVRERTAELERLNAELAAAKAAAEAADLGKTRFLAAAGHDILQPLNAARLYASTLAERADGSDYAELAEKVEASLESVDEIIAAVLDISQLDAGGLKPAISRFRLADVFATLAVEFEPIARGRGLALRIVPTSAVVTTDRRLLRRLLQNLISNAIQYTAKGGVVVGCRRRGRGVRIEVVDSGIGIAEEKLAEAFREFSRLEPAQGNARGLGLGLSIVDRIAHMLTLPLDVRSRPGHGSRFAVSIAQAEWVAAEPPAATAAPVGPPRHRLVIAVIDNEPAILDGMQVLLSGWGCTIVTATSAAELEAKAAEASLVPQLALVDYHLDDTTGLEAVARLRARYGAALPSILITADRSPGLRTAAAAAQIGVLNKPVKPAALRALLAHHGLNATAAE</sequence>
<evidence type="ECO:0000256" key="5">
    <source>
        <dbReference type="ARBA" id="ARBA00022553"/>
    </source>
</evidence>
<feature type="transmembrane region" description="Helical" evidence="15">
    <location>
        <begin position="293"/>
        <end position="319"/>
    </location>
</feature>
<dbReference type="CDD" id="cd10322">
    <property type="entry name" value="SLC5sbd"/>
    <property type="match status" value="1"/>
</dbReference>
<dbReference type="CDD" id="cd00082">
    <property type="entry name" value="HisKA"/>
    <property type="match status" value="1"/>
</dbReference>
<dbReference type="Proteomes" id="UP000332515">
    <property type="component" value="Unassembled WGS sequence"/>
</dbReference>
<dbReference type="CDD" id="cd00075">
    <property type="entry name" value="HATPase"/>
    <property type="match status" value="1"/>
</dbReference>
<dbReference type="NCBIfam" id="NF041832">
    <property type="entry name" value="near_NosP_CTERM"/>
    <property type="match status" value="1"/>
</dbReference>
<evidence type="ECO:0000256" key="11">
    <source>
        <dbReference type="ARBA" id="ARBA00023136"/>
    </source>
</evidence>
<evidence type="ECO:0000256" key="8">
    <source>
        <dbReference type="ARBA" id="ARBA00022777"/>
    </source>
</evidence>
<keyword evidence="14" id="KW-0175">Coiled coil</keyword>
<dbReference type="EMBL" id="VWNA01000001">
    <property type="protein sequence ID" value="MQT13779.1"/>
    <property type="molecule type" value="Genomic_DNA"/>
</dbReference>
<comment type="caution">
    <text evidence="18">The sequence shown here is derived from an EMBL/GenBank/DDBJ whole genome shotgun (WGS) entry which is preliminary data.</text>
</comment>
<evidence type="ECO:0000256" key="10">
    <source>
        <dbReference type="ARBA" id="ARBA00022989"/>
    </source>
</evidence>
<dbReference type="PROSITE" id="PS50110">
    <property type="entry name" value="RESPONSE_REGULATORY"/>
    <property type="match status" value="1"/>
</dbReference>
<dbReference type="Gene3D" id="3.30.565.10">
    <property type="entry name" value="Histidine kinase-like ATPase, C-terminal domain"/>
    <property type="match status" value="1"/>
</dbReference>
<evidence type="ECO:0000256" key="12">
    <source>
        <dbReference type="ARBA" id="ARBA00023201"/>
    </source>
</evidence>
<dbReference type="InterPro" id="IPR004358">
    <property type="entry name" value="Sig_transdc_His_kin-like_C"/>
</dbReference>
<name>A0A6A7Y8G7_9HYPH</name>
<dbReference type="InterPro" id="IPR001789">
    <property type="entry name" value="Sig_transdc_resp-reg_receiver"/>
</dbReference>
<keyword evidence="11 15" id="KW-0472">Membrane</keyword>
<keyword evidence="5 13" id="KW-0597">Phosphoprotein</keyword>
<evidence type="ECO:0000256" key="9">
    <source>
        <dbReference type="ARBA" id="ARBA00022847"/>
    </source>
</evidence>
<feature type="transmembrane region" description="Helical" evidence="15">
    <location>
        <begin position="403"/>
        <end position="420"/>
    </location>
</feature>
<dbReference type="GO" id="GO:0000155">
    <property type="term" value="F:phosphorelay sensor kinase activity"/>
    <property type="evidence" value="ECO:0007669"/>
    <property type="project" value="InterPro"/>
</dbReference>
<comment type="catalytic activity">
    <reaction evidence="1">
        <text>ATP + protein L-histidine = ADP + protein N-phospho-L-histidine.</text>
        <dbReference type="EC" id="2.7.13.3"/>
    </reaction>
</comment>
<dbReference type="RefSeq" id="WP_153483045.1">
    <property type="nucleotide sequence ID" value="NZ_VWNA01000001.1"/>
</dbReference>
<evidence type="ECO:0000256" key="4">
    <source>
        <dbReference type="ARBA" id="ARBA00012438"/>
    </source>
</evidence>
<dbReference type="Gene3D" id="3.40.50.2300">
    <property type="match status" value="1"/>
</dbReference>
<evidence type="ECO:0000256" key="15">
    <source>
        <dbReference type="SAM" id="Phobius"/>
    </source>
</evidence>
<dbReference type="PANTHER" id="PTHR43047">
    <property type="entry name" value="TWO-COMPONENT HISTIDINE PROTEIN KINASE"/>
    <property type="match status" value="1"/>
</dbReference>
<feature type="transmembrane region" description="Helical" evidence="15">
    <location>
        <begin position="211"/>
        <end position="235"/>
    </location>
</feature>